<dbReference type="KEGG" id="cant:NCTC13489_00596"/>
<dbReference type="EMBL" id="LR134441">
    <property type="protein sequence ID" value="VEH96780.1"/>
    <property type="molecule type" value="Genomic_DNA"/>
</dbReference>
<reference evidence="1 3" key="1">
    <citation type="submission" date="2014-07" db="EMBL/GenBank/DDBJ databases">
        <authorList>
            <person name="Pisani N.G."/>
            <person name="Newman J.D."/>
        </authorList>
    </citation>
    <scope>NUCLEOTIDE SEQUENCE [LARGE SCALE GENOMIC DNA]</scope>
    <source>
        <strain evidence="1 3">LMG 24720</strain>
    </source>
</reference>
<evidence type="ECO:0000313" key="1">
    <source>
        <dbReference type="EMBL" id="KEY19676.1"/>
    </source>
</evidence>
<organism evidence="2 4">
    <name type="scientific">Kaistella antarctica</name>
    <dbReference type="NCBI Taxonomy" id="266748"/>
    <lineage>
        <taxon>Bacteria</taxon>
        <taxon>Pseudomonadati</taxon>
        <taxon>Bacteroidota</taxon>
        <taxon>Flavobacteriia</taxon>
        <taxon>Flavobacteriales</taxon>
        <taxon>Weeksellaceae</taxon>
        <taxon>Chryseobacterium group</taxon>
        <taxon>Kaistella</taxon>
    </lineage>
</organism>
<dbReference type="EMBL" id="JPEP01000001">
    <property type="protein sequence ID" value="KEY19676.1"/>
    <property type="molecule type" value="Genomic_DNA"/>
</dbReference>
<keyword evidence="3" id="KW-1185">Reference proteome</keyword>
<dbReference type="Proteomes" id="UP000028349">
    <property type="component" value="Unassembled WGS sequence"/>
</dbReference>
<dbReference type="RefSeq" id="WP_034715978.1">
    <property type="nucleotide sequence ID" value="NZ_FOIX01000002.1"/>
</dbReference>
<dbReference type="Proteomes" id="UP000270036">
    <property type="component" value="Chromosome"/>
</dbReference>
<dbReference type="STRING" id="266748.HY04_00105"/>
<proteinExistence type="predicted"/>
<protein>
    <submittedName>
        <fullName evidence="2">Uncharacterized protein</fullName>
    </submittedName>
</protein>
<evidence type="ECO:0000313" key="4">
    <source>
        <dbReference type="Proteomes" id="UP000270036"/>
    </source>
</evidence>
<name>A0A3S4UJM6_9FLAO</name>
<dbReference type="AlphaFoldDB" id="A0A3S4UJM6"/>
<accession>A0A3S4UJM6</accession>
<gene>
    <name evidence="1" type="ORF">HY04_00105</name>
    <name evidence="2" type="ORF">NCTC13489_00596</name>
</gene>
<evidence type="ECO:0000313" key="2">
    <source>
        <dbReference type="EMBL" id="VEH96780.1"/>
    </source>
</evidence>
<reference evidence="2 4" key="2">
    <citation type="submission" date="2018-12" db="EMBL/GenBank/DDBJ databases">
        <authorList>
            <consortium name="Pathogen Informatics"/>
        </authorList>
    </citation>
    <scope>NUCLEOTIDE SEQUENCE [LARGE SCALE GENOMIC DNA]</scope>
    <source>
        <strain evidence="2 4">NCTC13489</strain>
    </source>
</reference>
<evidence type="ECO:0000313" key="3">
    <source>
        <dbReference type="Proteomes" id="UP000028349"/>
    </source>
</evidence>
<sequence length="159" mass="18392">MKYLIIALLFCNLFSAQNKVDFTEIIKNNTDYFEGKKAEKHDVKIKFDSVYSSNQKEYLVKGVAEIDDKILNISGQIIFNPKETKKLRDRSMYNFDVVLNAENASGPTPVFDGRLNIKMIPKIFNVIVFEGIYQDENGKNPMNFDNSDQIMKYLESLKK</sequence>